<dbReference type="AlphaFoldDB" id="A0AAD1U179"/>
<feature type="chain" id="PRO_5041896719" evidence="1">
    <location>
        <begin position="23"/>
        <end position="74"/>
    </location>
</feature>
<evidence type="ECO:0000313" key="2">
    <source>
        <dbReference type="EMBL" id="CAI2360115.1"/>
    </source>
</evidence>
<keyword evidence="3" id="KW-1185">Reference proteome</keyword>
<dbReference type="Proteomes" id="UP001295684">
    <property type="component" value="Unassembled WGS sequence"/>
</dbReference>
<reference evidence="2" key="1">
    <citation type="submission" date="2023-07" db="EMBL/GenBank/DDBJ databases">
        <authorList>
            <consortium name="AG Swart"/>
            <person name="Singh M."/>
            <person name="Singh A."/>
            <person name="Seah K."/>
            <person name="Emmerich C."/>
        </authorList>
    </citation>
    <scope>NUCLEOTIDE SEQUENCE</scope>
    <source>
        <strain evidence="2">DP1</strain>
    </source>
</reference>
<name>A0AAD1U179_EUPCR</name>
<gene>
    <name evidence="2" type="ORF">ECRASSUSDP1_LOCUS1413</name>
</gene>
<dbReference type="EMBL" id="CAMPGE010001334">
    <property type="protein sequence ID" value="CAI2360115.1"/>
    <property type="molecule type" value="Genomic_DNA"/>
</dbReference>
<protein>
    <submittedName>
        <fullName evidence="2">Uncharacterized protein</fullName>
    </submittedName>
</protein>
<sequence length="74" mass="8360">MSFDCVSLIVSGLYFLLPLLNSSKNPQNRELETQDEQVEADWDYSAIRQVGQWASALGSEICIIWCKLIHSSPD</sequence>
<proteinExistence type="predicted"/>
<evidence type="ECO:0000313" key="3">
    <source>
        <dbReference type="Proteomes" id="UP001295684"/>
    </source>
</evidence>
<organism evidence="2 3">
    <name type="scientific">Euplotes crassus</name>
    <dbReference type="NCBI Taxonomy" id="5936"/>
    <lineage>
        <taxon>Eukaryota</taxon>
        <taxon>Sar</taxon>
        <taxon>Alveolata</taxon>
        <taxon>Ciliophora</taxon>
        <taxon>Intramacronucleata</taxon>
        <taxon>Spirotrichea</taxon>
        <taxon>Hypotrichia</taxon>
        <taxon>Euplotida</taxon>
        <taxon>Euplotidae</taxon>
        <taxon>Moneuplotes</taxon>
    </lineage>
</organism>
<accession>A0AAD1U179</accession>
<feature type="signal peptide" evidence="1">
    <location>
        <begin position="1"/>
        <end position="22"/>
    </location>
</feature>
<comment type="caution">
    <text evidence="2">The sequence shown here is derived from an EMBL/GenBank/DDBJ whole genome shotgun (WGS) entry which is preliminary data.</text>
</comment>
<evidence type="ECO:0000256" key="1">
    <source>
        <dbReference type="SAM" id="SignalP"/>
    </source>
</evidence>
<keyword evidence="1" id="KW-0732">Signal</keyword>